<accession>A0AC34QYP2</accession>
<dbReference type="WBParaSite" id="JU765_v2.g20457.t1">
    <property type="protein sequence ID" value="JU765_v2.g20457.t1"/>
    <property type="gene ID" value="JU765_v2.g20457"/>
</dbReference>
<evidence type="ECO:0000313" key="1">
    <source>
        <dbReference type="Proteomes" id="UP000887576"/>
    </source>
</evidence>
<reference evidence="2" key="1">
    <citation type="submission" date="2022-11" db="UniProtKB">
        <authorList>
            <consortium name="WormBaseParasite"/>
        </authorList>
    </citation>
    <scope>IDENTIFICATION</scope>
</reference>
<organism evidence="1 2">
    <name type="scientific">Panagrolaimus sp. JU765</name>
    <dbReference type="NCBI Taxonomy" id="591449"/>
    <lineage>
        <taxon>Eukaryota</taxon>
        <taxon>Metazoa</taxon>
        <taxon>Ecdysozoa</taxon>
        <taxon>Nematoda</taxon>
        <taxon>Chromadorea</taxon>
        <taxon>Rhabditida</taxon>
        <taxon>Tylenchina</taxon>
        <taxon>Panagrolaimomorpha</taxon>
        <taxon>Panagrolaimoidea</taxon>
        <taxon>Panagrolaimidae</taxon>
        <taxon>Panagrolaimus</taxon>
    </lineage>
</organism>
<name>A0AC34QYP2_9BILA</name>
<evidence type="ECO:0000313" key="2">
    <source>
        <dbReference type="WBParaSite" id="JU765_v2.g20457.t1"/>
    </source>
</evidence>
<dbReference type="Proteomes" id="UP000887576">
    <property type="component" value="Unplaced"/>
</dbReference>
<sequence length="120" mass="14448">MTLILVFPLLFAIIHAQNDSNTFTTRFFVDPDDLHMVQRIKLEENESIRAEIYQKYLPFFVLSGVTFVILSFVWIIFNFLSYRRKQKKIKKFERLGRRLESQRLLQLYHEVPNVPVRVDL</sequence>
<proteinExistence type="predicted"/>
<protein>
    <submittedName>
        <fullName evidence="2">Uncharacterized protein</fullName>
    </submittedName>
</protein>